<feature type="transmembrane region" description="Helical" evidence="1">
    <location>
        <begin position="65"/>
        <end position="87"/>
    </location>
</feature>
<accession>A0ABS5Y552</accession>
<feature type="transmembrane region" description="Helical" evidence="1">
    <location>
        <begin position="138"/>
        <end position="158"/>
    </location>
</feature>
<evidence type="ECO:0000256" key="1">
    <source>
        <dbReference type="SAM" id="Phobius"/>
    </source>
</evidence>
<organism evidence="2 3">
    <name type="scientific">Leptothoe kymatousa TAU-MAC 1615</name>
    <dbReference type="NCBI Taxonomy" id="2364775"/>
    <lineage>
        <taxon>Bacteria</taxon>
        <taxon>Bacillati</taxon>
        <taxon>Cyanobacteriota</taxon>
        <taxon>Cyanophyceae</taxon>
        <taxon>Nodosilineales</taxon>
        <taxon>Cymatolegaceae</taxon>
        <taxon>Leptothoe</taxon>
        <taxon>Leptothoe kymatousa</taxon>
    </lineage>
</organism>
<dbReference type="EMBL" id="JADOER010000011">
    <property type="protein sequence ID" value="MBT9312941.1"/>
    <property type="molecule type" value="Genomic_DNA"/>
</dbReference>
<evidence type="ECO:0000313" key="2">
    <source>
        <dbReference type="EMBL" id="MBT9312941.1"/>
    </source>
</evidence>
<reference evidence="2 3" key="1">
    <citation type="journal article" date="2021" name="Mar. Drugs">
        <title>Genome Reduction and Secondary Metabolism of the Marine Sponge-Associated Cyanobacterium Leptothoe.</title>
        <authorList>
            <person name="Konstantinou D."/>
            <person name="Popin R.V."/>
            <person name="Fewer D.P."/>
            <person name="Sivonen K."/>
            <person name="Gkelis S."/>
        </authorList>
    </citation>
    <scope>NUCLEOTIDE SEQUENCE [LARGE SCALE GENOMIC DNA]</scope>
    <source>
        <strain evidence="2 3">TAU-MAC 1615</strain>
    </source>
</reference>
<protein>
    <submittedName>
        <fullName evidence="2">Uncharacterized protein</fullName>
    </submittedName>
</protein>
<name>A0ABS5Y552_9CYAN</name>
<feature type="transmembrane region" description="Helical" evidence="1">
    <location>
        <begin position="165"/>
        <end position="182"/>
    </location>
</feature>
<comment type="caution">
    <text evidence="2">The sequence shown here is derived from an EMBL/GenBank/DDBJ whole genome shotgun (WGS) entry which is preliminary data.</text>
</comment>
<feature type="transmembrane region" description="Helical" evidence="1">
    <location>
        <begin position="236"/>
        <end position="255"/>
    </location>
</feature>
<proteinExistence type="predicted"/>
<keyword evidence="3" id="KW-1185">Reference proteome</keyword>
<sequence length="349" mass="38151">MQTKSALLPIGIGLGAYCSAWSLNTFGLFQPQDFALLQPAMHMAIAAGLYLNVAEINIREVRRNLKVIAAVLFLGVPIKILVPGLLLSPFLPIPVAMLCATVIAQIDPILAAKNINPKRFSPKAATLMRCWSSFDDPITVLFAFYLFLPQFSVQAVSLPQYFSNLGLEIYASFLIYTISRLWKPLQQGWGAKLIIFATCIGSGIAGAFITAGTLLLPASLGLYLRPFTNEKLKTAVLNLIFGFSAFVIGALAANLDLHWRMGVALAMGTFFIAQPLVTMLFFRDERNDVVRVMFGHQNGMTAILLTIALELAIDDVQLLSITLPAILAIAAFYTISNYITDQLLAKAHH</sequence>
<dbReference type="Proteomes" id="UP001196661">
    <property type="component" value="Unassembled WGS sequence"/>
</dbReference>
<feature type="transmembrane region" description="Helical" evidence="1">
    <location>
        <begin position="319"/>
        <end position="339"/>
    </location>
</feature>
<keyword evidence="1" id="KW-1133">Transmembrane helix</keyword>
<evidence type="ECO:0000313" key="3">
    <source>
        <dbReference type="Proteomes" id="UP001196661"/>
    </source>
</evidence>
<dbReference type="RefSeq" id="WP_215618842.1">
    <property type="nucleotide sequence ID" value="NZ_JADOER010000011.1"/>
</dbReference>
<feature type="transmembrane region" description="Helical" evidence="1">
    <location>
        <begin position="294"/>
        <end position="313"/>
    </location>
</feature>
<feature type="transmembrane region" description="Helical" evidence="1">
    <location>
        <begin position="261"/>
        <end position="282"/>
    </location>
</feature>
<feature type="transmembrane region" description="Helical" evidence="1">
    <location>
        <begin position="194"/>
        <end position="224"/>
    </location>
</feature>
<gene>
    <name evidence="2" type="ORF">IXB28_12035</name>
</gene>
<keyword evidence="1" id="KW-0812">Transmembrane</keyword>
<keyword evidence="1" id="KW-0472">Membrane</keyword>
<feature type="transmembrane region" description="Helical" evidence="1">
    <location>
        <begin position="36"/>
        <end position="53"/>
    </location>
</feature>